<dbReference type="Proteomes" id="UP000076858">
    <property type="component" value="Unassembled WGS sequence"/>
</dbReference>
<dbReference type="EMBL" id="LRGB01000336">
    <property type="protein sequence ID" value="KZS19697.1"/>
    <property type="molecule type" value="Genomic_DNA"/>
</dbReference>
<evidence type="ECO:0000313" key="2">
    <source>
        <dbReference type="Proteomes" id="UP000076858"/>
    </source>
</evidence>
<organism evidence="1 2">
    <name type="scientific">Daphnia magna</name>
    <dbReference type="NCBI Taxonomy" id="35525"/>
    <lineage>
        <taxon>Eukaryota</taxon>
        <taxon>Metazoa</taxon>
        <taxon>Ecdysozoa</taxon>
        <taxon>Arthropoda</taxon>
        <taxon>Crustacea</taxon>
        <taxon>Branchiopoda</taxon>
        <taxon>Diplostraca</taxon>
        <taxon>Cladocera</taxon>
        <taxon>Anomopoda</taxon>
        <taxon>Daphniidae</taxon>
        <taxon>Daphnia</taxon>
    </lineage>
</organism>
<gene>
    <name evidence="1" type="ORF">APZ42_013787</name>
</gene>
<comment type="caution">
    <text evidence="1">The sequence shown here is derived from an EMBL/GenBank/DDBJ whole genome shotgun (WGS) entry which is preliminary data.</text>
</comment>
<accession>A0A162QHQ0</accession>
<evidence type="ECO:0000313" key="1">
    <source>
        <dbReference type="EMBL" id="KZS19697.1"/>
    </source>
</evidence>
<keyword evidence="2" id="KW-1185">Reference proteome</keyword>
<sequence>MAASRNLSLKIVRHGNEKSSTRKSLNVFVLKNRLISSSAGKNLFCRFEIEPHDANKTLRGPGPLADQSRHINELELLGFLYALQIFTHNSRNISISLLLDNSTAVAYINNCGGTKSRSLSAISFRMISWCETRNISFANIVVAISLLQVQFFKRHWNKKHGSVHEEVPVNVNQEVQEETYTNPSDDEVTAVEAKESEAEAKAKKAFLQRRSLINKEGSKLTTKKCLEIAPCYETIKGVIAGLMRMEPMCNITQTIYETNFNELIEKLRDFLKSKHPSSYNPETTGEKGVLEVGTPIEPLKNGINPYGILIWNKDELMMMILAEGYLNYKNIPVTTICEAISKILAMYYVINLNYPAPYGALELIDQFYLIDKKSSRNQAKKKSKKEESTLAMKKFLNVFEKFCK</sequence>
<dbReference type="OrthoDB" id="7699125at2759"/>
<name>A0A162QHQ0_9CRUS</name>
<dbReference type="CDD" id="cd09275">
    <property type="entry name" value="RNase_HI_RT_DIRS1"/>
    <property type="match status" value="1"/>
</dbReference>
<proteinExistence type="predicted"/>
<reference evidence="1 2" key="1">
    <citation type="submission" date="2016-03" db="EMBL/GenBank/DDBJ databases">
        <title>EvidentialGene: Evidence-directed Construction of Genes on Genomes.</title>
        <authorList>
            <person name="Gilbert D.G."/>
            <person name="Choi J.-H."/>
            <person name="Mockaitis K."/>
            <person name="Colbourne J."/>
            <person name="Pfrender M."/>
        </authorList>
    </citation>
    <scope>NUCLEOTIDE SEQUENCE [LARGE SCALE GENOMIC DNA]</scope>
    <source>
        <strain evidence="1 2">Xinb3</strain>
        <tissue evidence="1">Complete organism</tissue>
    </source>
</reference>
<dbReference type="AlphaFoldDB" id="A0A162QHQ0"/>
<protein>
    <submittedName>
        <fullName evidence="1">Uncharacterized protein</fullName>
    </submittedName>
</protein>